<organism evidence="5">
    <name type="scientific">Emiliania huxleyi</name>
    <name type="common">Coccolithophore</name>
    <name type="synonym">Pontosphaera huxleyi</name>
    <dbReference type="NCBI Taxonomy" id="2903"/>
    <lineage>
        <taxon>Eukaryota</taxon>
        <taxon>Haptista</taxon>
        <taxon>Haptophyta</taxon>
        <taxon>Prymnesiophyceae</taxon>
        <taxon>Isochrysidales</taxon>
        <taxon>Noelaerhabdaceae</taxon>
        <taxon>Emiliania</taxon>
    </lineage>
</organism>
<evidence type="ECO:0000256" key="1">
    <source>
        <dbReference type="ARBA" id="ARBA00022737"/>
    </source>
</evidence>
<proteinExistence type="predicted"/>
<feature type="repeat" description="ANK" evidence="3">
    <location>
        <begin position="55"/>
        <end position="87"/>
    </location>
</feature>
<dbReference type="InterPro" id="IPR002110">
    <property type="entry name" value="Ankyrin_rpt"/>
</dbReference>
<dbReference type="PROSITE" id="PS50088">
    <property type="entry name" value="ANK_REPEAT"/>
    <property type="match status" value="1"/>
</dbReference>
<dbReference type="InterPro" id="IPR036770">
    <property type="entry name" value="Ankyrin_rpt-contain_sf"/>
</dbReference>
<protein>
    <submittedName>
        <fullName evidence="5">Uncharacterized protein</fullName>
    </submittedName>
</protein>
<dbReference type="Pfam" id="PF12796">
    <property type="entry name" value="Ank_2"/>
    <property type="match status" value="1"/>
</dbReference>
<dbReference type="Gene3D" id="1.25.40.20">
    <property type="entry name" value="Ankyrin repeat-containing domain"/>
    <property type="match status" value="1"/>
</dbReference>
<dbReference type="AlphaFoldDB" id="A0A6V2UDQ5"/>
<dbReference type="SMART" id="SM00248">
    <property type="entry name" value="ANK"/>
    <property type="match status" value="3"/>
</dbReference>
<evidence type="ECO:0000256" key="3">
    <source>
        <dbReference type="PROSITE-ProRule" id="PRU00023"/>
    </source>
</evidence>
<evidence type="ECO:0000313" key="4">
    <source>
        <dbReference type="EMBL" id="CAE0575839.1"/>
    </source>
</evidence>
<keyword evidence="2 3" id="KW-0040">ANK repeat</keyword>
<gene>
    <name evidence="4" type="ORF">EHUX00137_LOCUS33350</name>
    <name evidence="5" type="ORF">EHUX00137_LOCUS33351</name>
</gene>
<reference evidence="5" key="1">
    <citation type="submission" date="2021-01" db="EMBL/GenBank/DDBJ databases">
        <authorList>
            <person name="Corre E."/>
            <person name="Pelletier E."/>
            <person name="Niang G."/>
            <person name="Scheremetjew M."/>
            <person name="Finn R."/>
            <person name="Kale V."/>
            <person name="Holt S."/>
            <person name="Cochrane G."/>
            <person name="Meng A."/>
            <person name="Brown T."/>
            <person name="Cohen L."/>
        </authorList>
    </citation>
    <scope>NUCLEOTIDE SEQUENCE</scope>
    <source>
        <strain evidence="5">379</strain>
    </source>
</reference>
<dbReference type="PROSITE" id="PS50297">
    <property type="entry name" value="ANK_REP_REGION"/>
    <property type="match status" value="1"/>
</dbReference>
<dbReference type="PANTHER" id="PTHR24161">
    <property type="entry name" value="ANK_REP_REGION DOMAIN-CONTAINING PROTEIN-RELATED"/>
    <property type="match status" value="1"/>
</dbReference>
<dbReference type="SUPFAM" id="SSF48403">
    <property type="entry name" value="Ankyrin repeat"/>
    <property type="match status" value="1"/>
</dbReference>
<dbReference type="EMBL" id="HBIR01042751">
    <property type="protein sequence ID" value="CAE0575839.1"/>
    <property type="molecule type" value="Transcribed_RNA"/>
</dbReference>
<evidence type="ECO:0000313" key="5">
    <source>
        <dbReference type="EMBL" id="CAE0575840.1"/>
    </source>
</evidence>
<name>A0A6V2UDQ5_EMIHU</name>
<evidence type="ECO:0000256" key="2">
    <source>
        <dbReference type="ARBA" id="ARBA00023043"/>
    </source>
</evidence>
<dbReference type="PANTHER" id="PTHR24161:SF85">
    <property type="entry name" value="PALMITOYLTRANSFERASE HIP14"/>
    <property type="match status" value="1"/>
</dbReference>
<keyword evidence="1" id="KW-0677">Repeat</keyword>
<sequence length="133" mass="14679">MYEYERDSKGQPIYKTLLGLAARGSGSWYGRAKQEAVLVQMLLQRGAEINQQDGGGETALMLAAEGGNVLVVDILLRHGAEVNLRDNQGWTALVCASFYCMPDPARHATLLRLLQAGAIMPTAVWYKKRRLQS</sequence>
<dbReference type="EMBL" id="HBIR01042752">
    <property type="protein sequence ID" value="CAE0575840.1"/>
    <property type="molecule type" value="Transcribed_RNA"/>
</dbReference>
<accession>A0A6V2UDQ5</accession>